<sequence length="172" mass="19760">MTQLESNALPHTMMQQRYRMIAPYVAGAQVLATQFMRCPQRGKDMVQDALEKALRTQHFPLESKAKPWFLQVVRHRCLDELRLLQRHTDDSVLTELATQTHDSLPLVEQNLVQKALAKLSPEQRDLLVLREFNDCSYADIAAIVGIPEGTVMSRLHRARMAMRQALQQLGER</sequence>
<dbReference type="GO" id="GO:0016987">
    <property type="term" value="F:sigma factor activity"/>
    <property type="evidence" value="ECO:0007669"/>
    <property type="project" value="UniProtKB-KW"/>
</dbReference>
<dbReference type="Gene3D" id="1.10.10.10">
    <property type="entry name" value="Winged helix-like DNA-binding domain superfamily/Winged helix DNA-binding domain"/>
    <property type="match status" value="1"/>
</dbReference>
<keyword evidence="2" id="KW-0805">Transcription regulation</keyword>
<evidence type="ECO:0000256" key="5">
    <source>
        <dbReference type="ARBA" id="ARBA00023163"/>
    </source>
</evidence>
<dbReference type="PANTHER" id="PTHR43133:SF8">
    <property type="entry name" value="RNA POLYMERASE SIGMA FACTOR HI_1459-RELATED"/>
    <property type="match status" value="1"/>
</dbReference>
<evidence type="ECO:0000313" key="9">
    <source>
        <dbReference type="Proteomes" id="UP000287649"/>
    </source>
</evidence>
<evidence type="ECO:0000259" key="6">
    <source>
        <dbReference type="Pfam" id="PF04542"/>
    </source>
</evidence>
<feature type="domain" description="RNA polymerase sigma factor 70 region 4 type 2" evidence="7">
    <location>
        <begin position="111"/>
        <end position="162"/>
    </location>
</feature>
<dbReference type="RefSeq" id="WP_126770216.1">
    <property type="nucleotide sequence ID" value="NZ_PIPX01000001.1"/>
</dbReference>
<evidence type="ECO:0000256" key="2">
    <source>
        <dbReference type="ARBA" id="ARBA00023015"/>
    </source>
</evidence>
<dbReference type="InterPro" id="IPR013249">
    <property type="entry name" value="RNA_pol_sigma70_r4_t2"/>
</dbReference>
<dbReference type="SUPFAM" id="SSF88946">
    <property type="entry name" value="Sigma2 domain of RNA polymerase sigma factors"/>
    <property type="match status" value="1"/>
</dbReference>
<accession>A0A432Y3V2</accession>
<dbReference type="Pfam" id="PF08281">
    <property type="entry name" value="Sigma70_r4_2"/>
    <property type="match status" value="1"/>
</dbReference>
<organism evidence="8 9">
    <name type="scientific">Pseudidiomarina homiensis</name>
    <dbReference type="NCBI Taxonomy" id="364198"/>
    <lineage>
        <taxon>Bacteria</taxon>
        <taxon>Pseudomonadati</taxon>
        <taxon>Pseudomonadota</taxon>
        <taxon>Gammaproteobacteria</taxon>
        <taxon>Alteromonadales</taxon>
        <taxon>Idiomarinaceae</taxon>
        <taxon>Pseudidiomarina</taxon>
    </lineage>
</organism>
<dbReference type="AlphaFoldDB" id="A0A432Y3V2"/>
<evidence type="ECO:0000256" key="3">
    <source>
        <dbReference type="ARBA" id="ARBA00023082"/>
    </source>
</evidence>
<dbReference type="GO" id="GO:0006352">
    <property type="term" value="P:DNA-templated transcription initiation"/>
    <property type="evidence" value="ECO:0007669"/>
    <property type="project" value="InterPro"/>
</dbReference>
<evidence type="ECO:0008006" key="10">
    <source>
        <dbReference type="Google" id="ProtNLM"/>
    </source>
</evidence>
<dbReference type="InterPro" id="IPR013324">
    <property type="entry name" value="RNA_pol_sigma_r3/r4-like"/>
</dbReference>
<comment type="caution">
    <text evidence="8">The sequence shown here is derived from an EMBL/GenBank/DDBJ whole genome shotgun (WGS) entry which is preliminary data.</text>
</comment>
<dbReference type="EMBL" id="PIPX01000001">
    <property type="protein sequence ID" value="RUO55650.1"/>
    <property type="molecule type" value="Genomic_DNA"/>
</dbReference>
<dbReference type="GO" id="GO:0003677">
    <property type="term" value="F:DNA binding"/>
    <property type="evidence" value="ECO:0007669"/>
    <property type="project" value="UniProtKB-KW"/>
</dbReference>
<evidence type="ECO:0000313" key="8">
    <source>
        <dbReference type="EMBL" id="RUO55650.1"/>
    </source>
</evidence>
<feature type="domain" description="RNA polymerase sigma-70 region 2" evidence="6">
    <location>
        <begin position="31"/>
        <end position="86"/>
    </location>
</feature>
<keyword evidence="4" id="KW-0238">DNA-binding</keyword>
<evidence type="ECO:0000259" key="7">
    <source>
        <dbReference type="Pfam" id="PF08281"/>
    </source>
</evidence>
<dbReference type="Gene3D" id="1.10.1740.10">
    <property type="match status" value="1"/>
</dbReference>
<dbReference type="NCBIfam" id="TIGR02937">
    <property type="entry name" value="sigma70-ECF"/>
    <property type="match status" value="1"/>
</dbReference>
<reference evidence="9" key="1">
    <citation type="journal article" date="2018" name="Front. Microbiol.">
        <title>Genome-Based Analysis Reveals the Taxonomy and Diversity of the Family Idiomarinaceae.</title>
        <authorList>
            <person name="Liu Y."/>
            <person name="Lai Q."/>
            <person name="Shao Z."/>
        </authorList>
    </citation>
    <scope>NUCLEOTIDE SEQUENCE [LARGE SCALE GENOMIC DNA]</scope>
    <source>
        <strain evidence="9">PO-M2</strain>
    </source>
</reference>
<dbReference type="InterPro" id="IPR013325">
    <property type="entry name" value="RNA_pol_sigma_r2"/>
</dbReference>
<name>A0A432Y3V2_9GAMM</name>
<dbReference type="PANTHER" id="PTHR43133">
    <property type="entry name" value="RNA POLYMERASE ECF-TYPE SIGMA FACTO"/>
    <property type="match status" value="1"/>
</dbReference>
<dbReference type="InterPro" id="IPR007627">
    <property type="entry name" value="RNA_pol_sigma70_r2"/>
</dbReference>
<dbReference type="InterPro" id="IPR039425">
    <property type="entry name" value="RNA_pol_sigma-70-like"/>
</dbReference>
<evidence type="ECO:0000256" key="1">
    <source>
        <dbReference type="ARBA" id="ARBA00010641"/>
    </source>
</evidence>
<dbReference type="CDD" id="cd06171">
    <property type="entry name" value="Sigma70_r4"/>
    <property type="match status" value="1"/>
</dbReference>
<keyword evidence="5" id="KW-0804">Transcription</keyword>
<dbReference type="InterPro" id="IPR014284">
    <property type="entry name" value="RNA_pol_sigma-70_dom"/>
</dbReference>
<comment type="similarity">
    <text evidence="1">Belongs to the sigma-70 factor family. ECF subfamily.</text>
</comment>
<protein>
    <recommendedName>
        <fullName evidence="10">RNA polymerase subunit sigma-70</fullName>
    </recommendedName>
</protein>
<dbReference type="Pfam" id="PF04542">
    <property type="entry name" value="Sigma70_r2"/>
    <property type="match status" value="1"/>
</dbReference>
<keyword evidence="9" id="KW-1185">Reference proteome</keyword>
<evidence type="ECO:0000256" key="4">
    <source>
        <dbReference type="ARBA" id="ARBA00023125"/>
    </source>
</evidence>
<dbReference type="InterPro" id="IPR036388">
    <property type="entry name" value="WH-like_DNA-bd_sf"/>
</dbReference>
<gene>
    <name evidence="8" type="ORF">CWI70_02355</name>
</gene>
<proteinExistence type="inferred from homology"/>
<keyword evidence="3" id="KW-0731">Sigma factor</keyword>
<dbReference type="OrthoDB" id="9797134at2"/>
<dbReference type="Proteomes" id="UP000287649">
    <property type="component" value="Unassembled WGS sequence"/>
</dbReference>
<dbReference type="SUPFAM" id="SSF88659">
    <property type="entry name" value="Sigma3 and sigma4 domains of RNA polymerase sigma factors"/>
    <property type="match status" value="1"/>
</dbReference>